<name>A0A098VRK8_9MICR</name>
<comment type="similarity">
    <text evidence="3">Belongs to the 3-hydroxyacyl-CoA dehydrogenase family.</text>
</comment>
<dbReference type="SUPFAM" id="SSF51735">
    <property type="entry name" value="NAD(P)-binding Rossmann-fold domains"/>
    <property type="match status" value="1"/>
</dbReference>
<dbReference type="Gene3D" id="1.10.1040.10">
    <property type="entry name" value="N-(1-d-carboxylethyl)-l-norvaline Dehydrogenase, domain 2"/>
    <property type="match status" value="1"/>
</dbReference>
<evidence type="ECO:0000256" key="9">
    <source>
        <dbReference type="ARBA" id="ARBA00049556"/>
    </source>
</evidence>
<keyword evidence="4" id="KW-0276">Fatty acid metabolism</keyword>
<proteinExistence type="inferred from homology"/>
<comment type="catalytic activity">
    <reaction evidence="9">
        <text>a (3S)-3-hydroxyacyl-CoA + NAD(+) = a 3-oxoacyl-CoA + NADH + H(+)</text>
        <dbReference type="Rhea" id="RHEA:22432"/>
        <dbReference type="ChEBI" id="CHEBI:15378"/>
        <dbReference type="ChEBI" id="CHEBI:57318"/>
        <dbReference type="ChEBI" id="CHEBI:57540"/>
        <dbReference type="ChEBI" id="CHEBI:57945"/>
        <dbReference type="ChEBI" id="CHEBI:90726"/>
        <dbReference type="EC" id="1.1.1.35"/>
    </reaction>
</comment>
<dbReference type="PANTHER" id="PTHR43561:SF3">
    <property type="entry name" value="HYDROXYACYL-COENZYME A DEHYDROGENASE, MITOCHONDRIAL"/>
    <property type="match status" value="1"/>
</dbReference>
<dbReference type="GO" id="GO:0006635">
    <property type="term" value="P:fatty acid beta-oxidation"/>
    <property type="evidence" value="ECO:0007669"/>
    <property type="project" value="TreeGrafter"/>
</dbReference>
<evidence type="ECO:0000313" key="13">
    <source>
        <dbReference type="EMBL" id="KGG50346.1"/>
    </source>
</evidence>
<evidence type="ECO:0000259" key="11">
    <source>
        <dbReference type="Pfam" id="PF00725"/>
    </source>
</evidence>
<feature type="domain" description="3-hydroxyacyl-CoA dehydrogenase C-terminal" evidence="11">
    <location>
        <begin position="183"/>
        <end position="280"/>
    </location>
</feature>
<comment type="subcellular location">
    <subcellularLocation>
        <location evidence="1">Mitochondrion matrix</location>
    </subcellularLocation>
</comment>
<dbReference type="GO" id="GO:0003857">
    <property type="term" value="F:(3S)-3-hydroxyacyl-CoA dehydrogenase (NAD+) activity"/>
    <property type="evidence" value="ECO:0007669"/>
    <property type="project" value="UniProtKB-EC"/>
</dbReference>
<dbReference type="AlphaFoldDB" id="A0A098VRK8"/>
<dbReference type="GO" id="GO:0070403">
    <property type="term" value="F:NAD+ binding"/>
    <property type="evidence" value="ECO:0007669"/>
    <property type="project" value="InterPro"/>
</dbReference>
<dbReference type="RefSeq" id="XP_013236791.1">
    <property type="nucleotide sequence ID" value="XM_013381337.1"/>
</dbReference>
<dbReference type="InterPro" id="IPR006108">
    <property type="entry name" value="3HC_DH_C"/>
</dbReference>
<evidence type="ECO:0000256" key="1">
    <source>
        <dbReference type="ARBA" id="ARBA00004305"/>
    </source>
</evidence>
<dbReference type="InterPro" id="IPR052242">
    <property type="entry name" value="Mito_3-hydroxyacyl-CoA_DH"/>
</dbReference>
<dbReference type="GO" id="GO:0005759">
    <property type="term" value="C:mitochondrial matrix"/>
    <property type="evidence" value="ECO:0007669"/>
    <property type="project" value="UniProtKB-SubCell"/>
</dbReference>
<keyword evidence="7" id="KW-0443">Lipid metabolism</keyword>
<dbReference type="EMBL" id="JMKJ01000585">
    <property type="protein sequence ID" value="KGG50346.1"/>
    <property type="molecule type" value="Genomic_DNA"/>
</dbReference>
<comment type="pathway">
    <text evidence="2">Lipid metabolism; fatty acid beta-oxidation.</text>
</comment>
<evidence type="ECO:0000256" key="10">
    <source>
        <dbReference type="PIRSR" id="PIRSR000105-1"/>
    </source>
</evidence>
<reference evidence="13 14" key="1">
    <citation type="submission" date="2014-04" db="EMBL/GenBank/DDBJ databases">
        <title>A new species of microsporidia sheds light on the evolution of extreme parasitism.</title>
        <authorList>
            <person name="Haag K.L."/>
            <person name="James T.Y."/>
            <person name="Larsson R."/>
            <person name="Schaer T.M."/>
            <person name="Refardt D."/>
            <person name="Pombert J.-F."/>
            <person name="Ebert D."/>
        </authorList>
    </citation>
    <scope>NUCLEOTIDE SEQUENCE [LARGE SCALE GENOMIC DNA]</scope>
    <source>
        <strain evidence="13 14">UGP3</strain>
        <tissue evidence="13">Spores</tissue>
    </source>
</reference>
<dbReference type="OrthoDB" id="5958943at2759"/>
<evidence type="ECO:0000256" key="6">
    <source>
        <dbReference type="ARBA" id="ARBA00023027"/>
    </source>
</evidence>
<dbReference type="InterPro" id="IPR036291">
    <property type="entry name" value="NAD(P)-bd_dom_sf"/>
</dbReference>
<comment type="caution">
    <text evidence="13">The sequence shown here is derived from an EMBL/GenBank/DDBJ whole genome shotgun (WGS) entry which is preliminary data.</text>
</comment>
<keyword evidence="14" id="KW-1185">Reference proteome</keyword>
<keyword evidence="5" id="KW-0560">Oxidoreductase</keyword>
<evidence type="ECO:0000256" key="7">
    <source>
        <dbReference type="ARBA" id="ARBA00023098"/>
    </source>
</evidence>
<dbReference type="GeneID" id="25260770"/>
<sequence length="287" mass="31489">MVTTLALTPLSVRVFDPNTEKLVKGVESLKEKLGEDPSATTSSDVGESIALQDIINRIYQGENIDDTIKGADLVIEAIVESLTAKLELFSSISRSPVLAPHTILTSNTYSLSISRIAQSIMPKRELFGLHFFNPAPKMKLVEIVRANEEANPENEHANIQLSSLVEFVKRLGKESIVCKDSPGFVVNKLLIPYLTDAIRLLEEKVASKEDIDKAMKLGAGYPMGPFTLMDLIGLDTIKSVIDGWAALDKTGQSLRPSPLLQAMVQQGKLGKKCGEGFYSYAKKHRVF</sequence>
<dbReference type="InterPro" id="IPR006176">
    <property type="entry name" value="3-OHacyl-CoA_DH_NAD-bd"/>
</dbReference>
<dbReference type="HOGENOM" id="CLU_009834_2_0_1"/>
<keyword evidence="6" id="KW-0520">NAD</keyword>
<feature type="site" description="Important for catalytic activity" evidence="10">
    <location>
        <position position="130"/>
    </location>
</feature>
<dbReference type="InterPro" id="IPR013328">
    <property type="entry name" value="6PGD_dom2"/>
</dbReference>
<dbReference type="PIRSF" id="PIRSF000105">
    <property type="entry name" value="HCDH"/>
    <property type="match status" value="1"/>
</dbReference>
<keyword evidence="8" id="KW-0496">Mitochondrion</keyword>
<protein>
    <submittedName>
        <fullName evidence="13">Putative 3-hydroxyacyl-dehydrogenase</fullName>
    </submittedName>
</protein>
<dbReference type="InterPro" id="IPR022694">
    <property type="entry name" value="3-OHacyl-CoA_DH"/>
</dbReference>
<gene>
    <name evidence="13" type="ORF">DI09_75p60</name>
</gene>
<organism evidence="13 14">
    <name type="scientific">Mitosporidium daphniae</name>
    <dbReference type="NCBI Taxonomy" id="1485682"/>
    <lineage>
        <taxon>Eukaryota</taxon>
        <taxon>Fungi</taxon>
        <taxon>Fungi incertae sedis</taxon>
        <taxon>Microsporidia</taxon>
        <taxon>Mitosporidium</taxon>
    </lineage>
</organism>
<evidence type="ECO:0000259" key="12">
    <source>
        <dbReference type="Pfam" id="PF02737"/>
    </source>
</evidence>
<dbReference type="SUPFAM" id="SSF48179">
    <property type="entry name" value="6-phosphogluconate dehydrogenase C-terminal domain-like"/>
    <property type="match status" value="1"/>
</dbReference>
<evidence type="ECO:0000313" key="14">
    <source>
        <dbReference type="Proteomes" id="UP000029725"/>
    </source>
</evidence>
<evidence type="ECO:0000256" key="4">
    <source>
        <dbReference type="ARBA" id="ARBA00022832"/>
    </source>
</evidence>
<dbReference type="Pfam" id="PF00725">
    <property type="entry name" value="3HCDH"/>
    <property type="match status" value="1"/>
</dbReference>
<feature type="domain" description="3-hydroxyacyl-CoA dehydrogenase NAD binding" evidence="12">
    <location>
        <begin position="4"/>
        <end position="180"/>
    </location>
</feature>
<evidence type="ECO:0000256" key="3">
    <source>
        <dbReference type="ARBA" id="ARBA00009463"/>
    </source>
</evidence>
<dbReference type="PANTHER" id="PTHR43561">
    <property type="match status" value="1"/>
</dbReference>
<dbReference type="InterPro" id="IPR008927">
    <property type="entry name" value="6-PGluconate_DH-like_C_sf"/>
</dbReference>
<dbReference type="VEuPathDB" id="MicrosporidiaDB:DI09_75p60"/>
<dbReference type="Proteomes" id="UP000029725">
    <property type="component" value="Unassembled WGS sequence"/>
</dbReference>
<evidence type="ECO:0000256" key="2">
    <source>
        <dbReference type="ARBA" id="ARBA00005005"/>
    </source>
</evidence>
<dbReference type="Gene3D" id="3.40.50.720">
    <property type="entry name" value="NAD(P)-binding Rossmann-like Domain"/>
    <property type="match status" value="1"/>
</dbReference>
<evidence type="ECO:0000256" key="8">
    <source>
        <dbReference type="ARBA" id="ARBA00023128"/>
    </source>
</evidence>
<accession>A0A098VRK8</accession>
<evidence type="ECO:0000256" key="5">
    <source>
        <dbReference type="ARBA" id="ARBA00023002"/>
    </source>
</evidence>
<dbReference type="Pfam" id="PF02737">
    <property type="entry name" value="3HCDH_N"/>
    <property type="match status" value="1"/>
</dbReference>